<evidence type="ECO:0000313" key="5">
    <source>
        <dbReference type="Proteomes" id="UP000078559"/>
    </source>
</evidence>
<keyword evidence="1" id="KW-0378">Hydrolase</keyword>
<organism evidence="4 5">
    <name type="scientific">Cytospora mali</name>
    <name type="common">Apple Valsa canker fungus</name>
    <name type="synonym">Valsa mali</name>
    <dbReference type="NCBI Taxonomy" id="578113"/>
    <lineage>
        <taxon>Eukaryota</taxon>
        <taxon>Fungi</taxon>
        <taxon>Dikarya</taxon>
        <taxon>Ascomycota</taxon>
        <taxon>Pezizomycotina</taxon>
        <taxon>Sordariomycetes</taxon>
        <taxon>Sordariomycetidae</taxon>
        <taxon>Diaporthales</taxon>
        <taxon>Cytosporaceae</taxon>
        <taxon>Cytospora</taxon>
    </lineage>
</organism>
<dbReference type="InterPro" id="IPR014001">
    <property type="entry name" value="Helicase_ATP-bd"/>
</dbReference>
<dbReference type="SUPFAM" id="SSF52540">
    <property type="entry name" value="P-loop containing nucleoside triphosphate hydrolases"/>
    <property type="match status" value="1"/>
</dbReference>
<dbReference type="PANTHER" id="PTHR11070:SF66">
    <property type="entry name" value="UVRD-LIKE HELICASE C-TERMINAL DOMAIN-CONTAINING PROTEIN"/>
    <property type="match status" value="1"/>
</dbReference>
<dbReference type="Pfam" id="PF04851">
    <property type="entry name" value="ResIII"/>
    <property type="match status" value="1"/>
</dbReference>
<keyword evidence="1" id="KW-0547">Nucleotide-binding</keyword>
<name>A0A194W1I0_CYTMA</name>
<dbReference type="SMR" id="A0A194W1I0"/>
<feature type="region of interest" description="Disordered" evidence="2">
    <location>
        <begin position="44"/>
        <end position="74"/>
    </location>
</feature>
<keyword evidence="5" id="KW-1185">Reference proteome</keyword>
<dbReference type="InterPro" id="IPR027417">
    <property type="entry name" value="P-loop_NTPase"/>
</dbReference>
<sequence length="840" mass="94414">MRYYPRTVLCLRLLSPPSRAALMTSWKTIRRPALFRLKSTKRSRFQPSTVTPGVSKGSTATSGPTVVQTTLPPPSPEQQVAINTLLHTNDNLIIDAIAGSGKTTTILHLAQAAPGTPFLVLVYNQRLMLETEQRVQSLGLKNVTVLNYHTLGTRYYTHECATDQGLKRVVENDMPIIAGTKLPEFSVLVMDEQQDMTPILKRFMDKVIRDKGFIGKDRRPKKSKNPLRVIVLGDKRQELYSFNNADSRFLTMADRRQVFGYINDHRWVSATQTTSNRVTQQNVDFINQQMLKQPSGMEMRAVRKQRKDGTPFPKPRYIIGDPYEDVLDEVMRLLDTCELSPTDIIVLAPSVRGSSPVIHLANDLALRGIPVFRSDSDVSDIAPEVAHGKVLICTYHQAKGIERKASIVLGFDQDYHKWYNKVAEVPTAVSNPQYVAATRALEHLVLIHNYQSRPLPFVDLETVKNTCDLFNARPPQIEPPSEKVRKPTFNVTALCRNLSETLITECLRCLDFQMLAPPAFGIQPPSPTEINDKYDLLEGVSGITGTAVPVIFQWRQMKKINISLGPLKLLKPQKRIPKRRNQLRELPDMYFKKLELIEEAYEKGSLTTSDILYLSILDMAAKDRDITKILAIPLDRYNWLSEAHCKDIHLTLNSLPVPARITTTGRGGIIFENIKYRKFDTITHGGGPTNPTKKPGVIVAGSMDISRPRGLNKTVWEIKYTESLGPEHLLQTALYMLLLGESSSGFLTSARTGQTVQVLPKTPNSLMEILQLLVDAKSGGEQTRLLNTYSDEEFLDECDRGFDRLVGKCALPAWFAMRPTGSKSHNRNPGRPRKAAELRA</sequence>
<feature type="region of interest" description="Disordered" evidence="2">
    <location>
        <begin position="820"/>
        <end position="840"/>
    </location>
</feature>
<evidence type="ECO:0000256" key="1">
    <source>
        <dbReference type="ARBA" id="ARBA00022806"/>
    </source>
</evidence>
<proteinExistence type="predicted"/>
<evidence type="ECO:0000313" key="4">
    <source>
        <dbReference type="EMBL" id="KUI69885.1"/>
    </source>
</evidence>
<dbReference type="Proteomes" id="UP000078559">
    <property type="component" value="Chromosome 5"/>
</dbReference>
<dbReference type="GO" id="GO:0016787">
    <property type="term" value="F:hydrolase activity"/>
    <property type="evidence" value="ECO:0007669"/>
    <property type="project" value="InterPro"/>
</dbReference>
<dbReference type="SMART" id="SM00487">
    <property type="entry name" value="DEXDc"/>
    <property type="match status" value="1"/>
</dbReference>
<accession>A0A194W1I0</accession>
<reference evidence="4" key="1">
    <citation type="submission" date="2014-12" db="EMBL/GenBank/DDBJ databases">
        <title>Genome Sequence of Valsa Canker Pathogens Uncovers a Specific Adaption of Colonization on Woody Bark.</title>
        <authorList>
            <person name="Yin Z."/>
            <person name="Liu H."/>
            <person name="Gao X."/>
            <person name="Li Z."/>
            <person name="Song N."/>
            <person name="Ke X."/>
            <person name="Dai Q."/>
            <person name="Wu Y."/>
            <person name="Sun Y."/>
            <person name="Xu J.-R."/>
            <person name="Kang Z.K."/>
            <person name="Wang L."/>
            <person name="Huang L."/>
        </authorList>
    </citation>
    <scope>NUCLEOTIDE SEQUENCE [LARGE SCALE GENOMIC DNA]</scope>
    <source>
        <strain evidence="4">03-8</strain>
    </source>
</reference>
<keyword evidence="1" id="KW-0067">ATP-binding</keyword>
<dbReference type="AlphaFoldDB" id="A0A194W1I0"/>
<dbReference type="EMBL" id="CM003102">
    <property type="protein sequence ID" value="KUI69885.1"/>
    <property type="molecule type" value="Genomic_DNA"/>
</dbReference>
<feature type="compositionally biased region" description="Basic residues" evidence="2">
    <location>
        <begin position="824"/>
        <end position="833"/>
    </location>
</feature>
<dbReference type="PANTHER" id="PTHR11070">
    <property type="entry name" value="UVRD / RECB / PCRA DNA HELICASE FAMILY MEMBER"/>
    <property type="match status" value="1"/>
</dbReference>
<dbReference type="GO" id="GO:0005524">
    <property type="term" value="F:ATP binding"/>
    <property type="evidence" value="ECO:0007669"/>
    <property type="project" value="InterPro"/>
</dbReference>
<feature type="domain" description="Helicase ATP-binding" evidence="3">
    <location>
        <begin position="70"/>
        <end position="259"/>
    </location>
</feature>
<feature type="compositionally biased region" description="Polar residues" evidence="2">
    <location>
        <begin position="45"/>
        <end position="70"/>
    </location>
</feature>
<dbReference type="InterPro" id="IPR006935">
    <property type="entry name" value="Helicase/UvrB_N"/>
</dbReference>
<dbReference type="GO" id="GO:0003677">
    <property type="term" value="F:DNA binding"/>
    <property type="evidence" value="ECO:0007669"/>
    <property type="project" value="InterPro"/>
</dbReference>
<protein>
    <recommendedName>
        <fullName evidence="3">Helicase ATP-binding domain-containing protein</fullName>
    </recommendedName>
</protein>
<dbReference type="Gene3D" id="3.40.50.300">
    <property type="entry name" value="P-loop containing nucleotide triphosphate hydrolases"/>
    <property type="match status" value="2"/>
</dbReference>
<keyword evidence="1" id="KW-0347">Helicase</keyword>
<dbReference type="GO" id="GO:0043138">
    <property type="term" value="F:3'-5' DNA helicase activity"/>
    <property type="evidence" value="ECO:0007669"/>
    <property type="project" value="TreeGrafter"/>
</dbReference>
<dbReference type="InterPro" id="IPR000212">
    <property type="entry name" value="DNA_helicase_UvrD/REP"/>
</dbReference>
<evidence type="ECO:0000259" key="3">
    <source>
        <dbReference type="SMART" id="SM00487"/>
    </source>
</evidence>
<evidence type="ECO:0000256" key="2">
    <source>
        <dbReference type="SAM" id="MobiDB-lite"/>
    </source>
</evidence>
<dbReference type="OrthoDB" id="1470711at2759"/>
<dbReference type="GO" id="GO:0005634">
    <property type="term" value="C:nucleus"/>
    <property type="evidence" value="ECO:0007669"/>
    <property type="project" value="TreeGrafter"/>
</dbReference>
<dbReference type="GO" id="GO:0000725">
    <property type="term" value="P:recombinational repair"/>
    <property type="evidence" value="ECO:0007669"/>
    <property type="project" value="TreeGrafter"/>
</dbReference>
<gene>
    <name evidence="4" type="ORF">VM1G_05405</name>
</gene>